<feature type="domain" description="ABC transporter" evidence="8">
    <location>
        <begin position="438"/>
        <end position="650"/>
    </location>
</feature>
<accession>S0FTP8</accession>
<dbReference type="Pfam" id="PF00005">
    <property type="entry name" value="ABC_tran"/>
    <property type="match status" value="1"/>
</dbReference>
<gene>
    <name evidence="10" type="ORF">CTER_1464</name>
</gene>
<keyword evidence="5 7" id="KW-1133">Transmembrane helix</keyword>
<dbReference type="Gene3D" id="3.40.50.300">
    <property type="entry name" value="P-loop containing nucleotide triphosphate hydrolases"/>
    <property type="match status" value="1"/>
</dbReference>
<dbReference type="InterPro" id="IPR036640">
    <property type="entry name" value="ABC1_TM_sf"/>
</dbReference>
<comment type="subcellular location">
    <subcellularLocation>
        <location evidence="1">Cell membrane</location>
        <topology evidence="1">Multi-pass membrane protein</topology>
    </subcellularLocation>
</comment>
<evidence type="ECO:0000256" key="6">
    <source>
        <dbReference type="ARBA" id="ARBA00023136"/>
    </source>
</evidence>
<dbReference type="SUPFAM" id="SSF52540">
    <property type="entry name" value="P-loop containing nucleoside triphosphate hydrolases"/>
    <property type="match status" value="1"/>
</dbReference>
<reference evidence="10 11" key="1">
    <citation type="journal article" date="2013" name="Genome Announc.">
        <title>Draft Genome Sequence of the Cellulolytic, Mesophilic, Anaerobic Bacterium Clostridium termitidis Strain CT1112 (DSM 5398).</title>
        <authorList>
            <person name="Lal S."/>
            <person name="Ramachandran U."/>
            <person name="Zhang X."/>
            <person name="Munir R."/>
            <person name="Sparling R."/>
            <person name="Levin D.B."/>
        </authorList>
    </citation>
    <scope>NUCLEOTIDE SEQUENCE [LARGE SCALE GENOMIC DNA]</scope>
    <source>
        <strain evidence="10 11">CT1112</strain>
    </source>
</reference>
<dbReference type="PANTHER" id="PTHR24221">
    <property type="entry name" value="ATP-BINDING CASSETTE SUB-FAMILY B"/>
    <property type="match status" value="1"/>
</dbReference>
<dbReference type="GO" id="GO:0015833">
    <property type="term" value="P:peptide transport"/>
    <property type="evidence" value="ECO:0007669"/>
    <property type="project" value="InterPro"/>
</dbReference>
<dbReference type="GO" id="GO:0016887">
    <property type="term" value="F:ATP hydrolysis activity"/>
    <property type="evidence" value="ECO:0007669"/>
    <property type="project" value="InterPro"/>
</dbReference>
<dbReference type="InterPro" id="IPR003439">
    <property type="entry name" value="ABC_transporter-like_ATP-bd"/>
</dbReference>
<feature type="transmembrane region" description="Helical" evidence="7">
    <location>
        <begin position="380"/>
        <end position="405"/>
    </location>
</feature>
<dbReference type="PANTHER" id="PTHR24221:SF654">
    <property type="entry name" value="ATP-BINDING CASSETTE SUB-FAMILY B MEMBER 6"/>
    <property type="match status" value="1"/>
</dbReference>
<evidence type="ECO:0000256" key="4">
    <source>
        <dbReference type="ARBA" id="ARBA00022840"/>
    </source>
</evidence>
<dbReference type="STRING" id="1195236.CTER_1464"/>
<keyword evidence="11" id="KW-1185">Reference proteome</keyword>
<organism evidence="10 11">
    <name type="scientific">Ruminiclostridium cellobioparum subsp. termitidis CT1112</name>
    <dbReference type="NCBI Taxonomy" id="1195236"/>
    <lineage>
        <taxon>Bacteria</taxon>
        <taxon>Bacillati</taxon>
        <taxon>Bacillota</taxon>
        <taxon>Clostridia</taxon>
        <taxon>Eubacteriales</taxon>
        <taxon>Oscillospiraceae</taxon>
        <taxon>Ruminiclostridium</taxon>
    </lineage>
</organism>
<keyword evidence="3" id="KW-0547">Nucleotide-binding</keyword>
<dbReference type="PROSITE" id="PS50929">
    <property type="entry name" value="ABC_TM1F"/>
    <property type="match status" value="1"/>
</dbReference>
<name>S0FTP8_RUMCE</name>
<dbReference type="AlphaFoldDB" id="S0FTP8"/>
<keyword evidence="4" id="KW-0067">ATP-binding</keyword>
<dbReference type="GO" id="GO:0005524">
    <property type="term" value="F:ATP binding"/>
    <property type="evidence" value="ECO:0007669"/>
    <property type="project" value="UniProtKB-KW"/>
</dbReference>
<feature type="transmembrane region" description="Helical" evidence="7">
    <location>
        <begin position="160"/>
        <end position="179"/>
    </location>
</feature>
<dbReference type="InterPro" id="IPR003593">
    <property type="entry name" value="AAA+_ATPase"/>
</dbReference>
<evidence type="ECO:0000259" key="8">
    <source>
        <dbReference type="PROSITE" id="PS50893"/>
    </source>
</evidence>
<dbReference type="SMART" id="SM00382">
    <property type="entry name" value="AAA"/>
    <property type="match status" value="1"/>
</dbReference>
<dbReference type="InterPro" id="IPR027417">
    <property type="entry name" value="P-loop_NTPase"/>
</dbReference>
<comment type="caution">
    <text evidence="10">The sequence shown here is derived from an EMBL/GenBank/DDBJ whole genome shotgun (WGS) entry which is preliminary data.</text>
</comment>
<dbReference type="SUPFAM" id="SSF90123">
    <property type="entry name" value="ABC transporter transmembrane region"/>
    <property type="match status" value="1"/>
</dbReference>
<dbReference type="InterPro" id="IPR039421">
    <property type="entry name" value="Type_1_exporter"/>
</dbReference>
<dbReference type="PATRIC" id="fig|1195236.3.peg.1787"/>
<sequence length="652" mass="74067">MFDNGLGFTMMLVSTIFVLVTTYYLFVLFKEIFTKKRTFQGNGVKGIEILLFSFVLLGGIGYCLYKAPYALYNSTWALIDEFGPSSLMNAVKCLIVVIPMFFLYYMLSYFFVKKGDKPYFMIVVLSILSGIGNSMVIFVINAALSRVMNDESRRAGVESGLYLFYILGIALFTVSAMVVRKKLIVITSEVVYDKRIQIINKLMQAPYDKFEALEDGNIHAALNNDTENVSGFVNAFVNGLTGVITLVTCFIYLATINFLGMVISVLVICGAVGAFLIASKNAEKMFEKNRDIQNTFFKYINDMLKGFKELYINKRKGKEFTNDIKKSCEDYRDTRVQAEFDFVGVSILGEILYIGVVGIVVFIFPLLFPNLQNNTLRNYVLVYLYMGGIVNQEIFLVPGVMRVLVSWRRINQFIKDISCIESNEKKADHKVQNSKFDIKVKDVVFQYKNENGEKFRVGPINCDFKSGEIIFISGGNGSGKSTLAKLITGLYTPDEGEISINGEKADQETLGSYFSAIFGDYYLFDKMYGIDYQSKTEEIRKYLKVLRIDDKVQVKDGLFSSTKLSTGQRKRLALLVSYLEERPAYLFDEWAADQDPEFRKFFYKVLLPELKARGKTIIAITHDDSYFDDADKHIKMETGQILEYKVNLTVGA</sequence>
<evidence type="ECO:0000313" key="10">
    <source>
        <dbReference type="EMBL" id="EMS72549.1"/>
    </source>
</evidence>
<feature type="transmembrane region" description="Helical" evidence="7">
    <location>
        <begin position="119"/>
        <end position="140"/>
    </location>
</feature>
<dbReference type="GO" id="GO:0034040">
    <property type="term" value="F:ATPase-coupled lipid transmembrane transporter activity"/>
    <property type="evidence" value="ECO:0007669"/>
    <property type="project" value="TreeGrafter"/>
</dbReference>
<feature type="transmembrane region" description="Helical" evidence="7">
    <location>
        <begin position="87"/>
        <end position="107"/>
    </location>
</feature>
<proteinExistence type="predicted"/>
<dbReference type="GO" id="GO:0140359">
    <property type="term" value="F:ABC-type transporter activity"/>
    <property type="evidence" value="ECO:0007669"/>
    <property type="project" value="InterPro"/>
</dbReference>
<dbReference type="NCBIfam" id="TIGR01194">
    <property type="entry name" value="cyc_pep_trnsptr"/>
    <property type="match status" value="1"/>
</dbReference>
<dbReference type="Pfam" id="PF00664">
    <property type="entry name" value="ABC_membrane"/>
    <property type="match status" value="1"/>
</dbReference>
<evidence type="ECO:0000259" key="9">
    <source>
        <dbReference type="PROSITE" id="PS50929"/>
    </source>
</evidence>
<feature type="transmembrane region" description="Helical" evidence="7">
    <location>
        <begin position="6"/>
        <end position="29"/>
    </location>
</feature>
<dbReference type="InterPro" id="IPR005898">
    <property type="entry name" value="Cyc_pep_transpt_SyrD/YojI"/>
</dbReference>
<dbReference type="EMBL" id="AORV01000026">
    <property type="protein sequence ID" value="EMS72549.1"/>
    <property type="molecule type" value="Genomic_DNA"/>
</dbReference>
<dbReference type="InterPro" id="IPR011527">
    <property type="entry name" value="ABC1_TM_dom"/>
</dbReference>
<feature type="domain" description="ABC transmembrane type-1" evidence="9">
    <location>
        <begin position="120"/>
        <end position="363"/>
    </location>
</feature>
<evidence type="ECO:0000256" key="5">
    <source>
        <dbReference type="ARBA" id="ARBA00022989"/>
    </source>
</evidence>
<evidence type="ECO:0000256" key="3">
    <source>
        <dbReference type="ARBA" id="ARBA00022741"/>
    </source>
</evidence>
<evidence type="ECO:0000256" key="2">
    <source>
        <dbReference type="ARBA" id="ARBA00022692"/>
    </source>
</evidence>
<feature type="transmembrane region" description="Helical" evidence="7">
    <location>
        <begin position="342"/>
        <end position="368"/>
    </location>
</feature>
<evidence type="ECO:0000256" key="1">
    <source>
        <dbReference type="ARBA" id="ARBA00004651"/>
    </source>
</evidence>
<dbReference type="GO" id="GO:0005886">
    <property type="term" value="C:plasma membrane"/>
    <property type="evidence" value="ECO:0007669"/>
    <property type="project" value="UniProtKB-SubCell"/>
</dbReference>
<feature type="transmembrane region" description="Helical" evidence="7">
    <location>
        <begin position="49"/>
        <end position="67"/>
    </location>
</feature>
<evidence type="ECO:0000313" key="11">
    <source>
        <dbReference type="Proteomes" id="UP000014155"/>
    </source>
</evidence>
<dbReference type="Gene3D" id="1.20.1560.10">
    <property type="entry name" value="ABC transporter type 1, transmembrane domain"/>
    <property type="match status" value="1"/>
</dbReference>
<feature type="transmembrane region" description="Helical" evidence="7">
    <location>
        <begin position="232"/>
        <end position="253"/>
    </location>
</feature>
<protein>
    <submittedName>
        <fullName evidence="10">Cyclic peptide transporter</fullName>
    </submittedName>
</protein>
<keyword evidence="6 7" id="KW-0472">Membrane</keyword>
<dbReference type="GO" id="GO:1904680">
    <property type="term" value="F:peptide transmembrane transporter activity"/>
    <property type="evidence" value="ECO:0007669"/>
    <property type="project" value="InterPro"/>
</dbReference>
<evidence type="ECO:0000256" key="7">
    <source>
        <dbReference type="SAM" id="Phobius"/>
    </source>
</evidence>
<dbReference type="Proteomes" id="UP000014155">
    <property type="component" value="Unassembled WGS sequence"/>
</dbReference>
<feature type="transmembrane region" description="Helical" evidence="7">
    <location>
        <begin position="259"/>
        <end position="278"/>
    </location>
</feature>
<keyword evidence="2 7" id="KW-0812">Transmembrane</keyword>
<dbReference type="eggNOG" id="COG4615">
    <property type="taxonomic scope" value="Bacteria"/>
</dbReference>
<dbReference type="PROSITE" id="PS50893">
    <property type="entry name" value="ABC_TRANSPORTER_2"/>
    <property type="match status" value="1"/>
</dbReference>